<reference evidence="2 3" key="1">
    <citation type="journal article" date="2015" name="Genome Announc.">
        <title>Draft Genome Sequence of a Heterotrophic Facultative Anaerobic Thermophilic Bacterium, Ardenticatena maritima Strain 110ST.</title>
        <authorList>
            <person name="Kawaichi S."/>
            <person name="Yoshida T."/>
            <person name="Sako Y."/>
            <person name="Nakamura R."/>
        </authorList>
    </citation>
    <scope>NUCLEOTIDE SEQUENCE [LARGE SCALE GENOMIC DNA]</scope>
    <source>
        <strain evidence="2 3">110S</strain>
    </source>
</reference>
<dbReference type="EMBL" id="BBZA01000228">
    <property type="protein sequence ID" value="GAP64175.1"/>
    <property type="molecule type" value="Genomic_DNA"/>
</dbReference>
<evidence type="ECO:0000313" key="3">
    <source>
        <dbReference type="Proteomes" id="UP000037784"/>
    </source>
</evidence>
<protein>
    <submittedName>
        <fullName evidence="2">Uncharacterized protein</fullName>
    </submittedName>
</protein>
<sequence length="41" mass="4617">MYAERSGTMAAQKTDVKKPKSEPKKPTDETYASDMLQAYYG</sequence>
<gene>
    <name evidence="2" type="ORF">ARMA_2598</name>
</gene>
<evidence type="ECO:0000256" key="1">
    <source>
        <dbReference type="SAM" id="MobiDB-lite"/>
    </source>
</evidence>
<dbReference type="AlphaFoldDB" id="A0A0M8K8Y3"/>
<comment type="caution">
    <text evidence="2">The sequence shown here is derived from an EMBL/GenBank/DDBJ whole genome shotgun (WGS) entry which is preliminary data.</text>
</comment>
<feature type="compositionally biased region" description="Basic and acidic residues" evidence="1">
    <location>
        <begin position="14"/>
        <end position="28"/>
    </location>
</feature>
<dbReference type="Proteomes" id="UP000037784">
    <property type="component" value="Unassembled WGS sequence"/>
</dbReference>
<reference evidence="3" key="2">
    <citation type="submission" date="2015-08" db="EMBL/GenBank/DDBJ databases">
        <title>Draft Genome Sequence of a Heterotrophic Facultative Anaerobic Bacterium Ardenticatena maritima Strain 110S.</title>
        <authorList>
            <person name="Kawaichi S."/>
            <person name="Yoshida T."/>
            <person name="Sako Y."/>
            <person name="Nakamura R."/>
        </authorList>
    </citation>
    <scope>NUCLEOTIDE SEQUENCE [LARGE SCALE GENOMIC DNA]</scope>
    <source>
        <strain evidence="3">110S</strain>
    </source>
</reference>
<name>A0A0M8K8Y3_9CHLR</name>
<proteinExistence type="predicted"/>
<evidence type="ECO:0000313" key="2">
    <source>
        <dbReference type="EMBL" id="GAP64175.1"/>
    </source>
</evidence>
<keyword evidence="3" id="KW-1185">Reference proteome</keyword>
<accession>A0A0M8K8Y3</accession>
<organism evidence="2 3">
    <name type="scientific">Ardenticatena maritima</name>
    <dbReference type="NCBI Taxonomy" id="872965"/>
    <lineage>
        <taxon>Bacteria</taxon>
        <taxon>Bacillati</taxon>
        <taxon>Chloroflexota</taxon>
        <taxon>Ardenticatenia</taxon>
        <taxon>Ardenticatenales</taxon>
        <taxon>Ardenticatenaceae</taxon>
        <taxon>Ardenticatena</taxon>
    </lineage>
</organism>
<feature type="region of interest" description="Disordered" evidence="1">
    <location>
        <begin position="1"/>
        <end position="33"/>
    </location>
</feature>
<dbReference type="InParanoid" id="A0A0M8K8Y3"/>